<dbReference type="Proteomes" id="UP001597343">
    <property type="component" value="Unassembled WGS sequence"/>
</dbReference>
<protein>
    <recommendedName>
        <fullName evidence="6">TVP38/TMEM64 family membrane protein</fullName>
    </recommendedName>
</protein>
<keyword evidence="2 6" id="KW-1003">Cell membrane</keyword>
<keyword evidence="9" id="KW-1185">Reference proteome</keyword>
<comment type="similarity">
    <text evidence="6">Belongs to the TVP38/TMEM64 family.</text>
</comment>
<feature type="transmembrane region" description="Helical" evidence="6">
    <location>
        <begin position="183"/>
        <end position="201"/>
    </location>
</feature>
<feature type="transmembrane region" description="Helical" evidence="6">
    <location>
        <begin position="68"/>
        <end position="93"/>
    </location>
</feature>
<evidence type="ECO:0000256" key="5">
    <source>
        <dbReference type="ARBA" id="ARBA00023136"/>
    </source>
</evidence>
<organism evidence="8 9">
    <name type="scientific">Tumebacillus lipolyticus</name>
    <dbReference type="NCBI Taxonomy" id="1280370"/>
    <lineage>
        <taxon>Bacteria</taxon>
        <taxon>Bacillati</taxon>
        <taxon>Bacillota</taxon>
        <taxon>Bacilli</taxon>
        <taxon>Bacillales</taxon>
        <taxon>Alicyclobacillaceae</taxon>
        <taxon>Tumebacillus</taxon>
    </lineage>
</organism>
<dbReference type="InterPro" id="IPR032816">
    <property type="entry name" value="VTT_dom"/>
</dbReference>
<proteinExistence type="inferred from homology"/>
<feature type="transmembrane region" description="Helical" evidence="6">
    <location>
        <begin position="151"/>
        <end position="171"/>
    </location>
</feature>
<accession>A0ABW4ZVB2</accession>
<evidence type="ECO:0000313" key="8">
    <source>
        <dbReference type="EMBL" id="MFD2169378.1"/>
    </source>
</evidence>
<reference evidence="9" key="1">
    <citation type="journal article" date="2019" name="Int. J. Syst. Evol. Microbiol.">
        <title>The Global Catalogue of Microorganisms (GCM) 10K type strain sequencing project: providing services to taxonomists for standard genome sequencing and annotation.</title>
        <authorList>
            <consortium name="The Broad Institute Genomics Platform"/>
            <consortium name="The Broad Institute Genome Sequencing Center for Infectious Disease"/>
            <person name="Wu L."/>
            <person name="Ma J."/>
        </authorList>
    </citation>
    <scope>NUCLEOTIDE SEQUENCE [LARGE SCALE GENOMIC DNA]</scope>
    <source>
        <strain evidence="9">CGMCC 1.13574</strain>
    </source>
</reference>
<dbReference type="Pfam" id="PF09335">
    <property type="entry name" value="VTT_dom"/>
    <property type="match status" value="1"/>
</dbReference>
<keyword evidence="5 6" id="KW-0472">Membrane</keyword>
<comment type="caution">
    <text evidence="8">The sequence shown here is derived from an EMBL/GenBank/DDBJ whole genome shotgun (WGS) entry which is preliminary data.</text>
</comment>
<evidence type="ECO:0000313" key="9">
    <source>
        <dbReference type="Proteomes" id="UP001597343"/>
    </source>
</evidence>
<comment type="subcellular location">
    <subcellularLocation>
        <location evidence="1 6">Cell membrane</location>
        <topology evidence="1 6">Multi-pass membrane protein</topology>
    </subcellularLocation>
</comment>
<evidence type="ECO:0000256" key="2">
    <source>
        <dbReference type="ARBA" id="ARBA00022475"/>
    </source>
</evidence>
<name>A0ABW4ZVB2_9BACL</name>
<feature type="transmembrane region" description="Helical" evidence="6">
    <location>
        <begin position="41"/>
        <end position="61"/>
    </location>
</feature>
<keyword evidence="4 6" id="KW-1133">Transmembrane helix</keyword>
<keyword evidence="3 6" id="KW-0812">Transmembrane</keyword>
<evidence type="ECO:0000256" key="3">
    <source>
        <dbReference type="ARBA" id="ARBA00022692"/>
    </source>
</evidence>
<gene>
    <name evidence="8" type="ORF">ACFSOY_04995</name>
</gene>
<feature type="domain" description="VTT" evidence="7">
    <location>
        <begin position="56"/>
        <end position="175"/>
    </location>
</feature>
<dbReference type="PANTHER" id="PTHR12677:SF59">
    <property type="entry name" value="GOLGI APPARATUS MEMBRANE PROTEIN TVP38-RELATED"/>
    <property type="match status" value="1"/>
</dbReference>
<evidence type="ECO:0000256" key="1">
    <source>
        <dbReference type="ARBA" id="ARBA00004651"/>
    </source>
</evidence>
<dbReference type="PANTHER" id="PTHR12677">
    <property type="entry name" value="GOLGI APPARATUS MEMBRANE PROTEIN TVP38-RELATED"/>
    <property type="match status" value="1"/>
</dbReference>
<feature type="transmembrane region" description="Helical" evidence="6">
    <location>
        <begin position="123"/>
        <end position="144"/>
    </location>
</feature>
<dbReference type="EMBL" id="JBHUIO010000002">
    <property type="protein sequence ID" value="MFD2169378.1"/>
    <property type="molecule type" value="Genomic_DNA"/>
</dbReference>
<dbReference type="RefSeq" id="WP_386044421.1">
    <property type="nucleotide sequence ID" value="NZ_JBHUIO010000002.1"/>
</dbReference>
<evidence type="ECO:0000259" key="7">
    <source>
        <dbReference type="Pfam" id="PF09335"/>
    </source>
</evidence>
<sequence>MNRSIAKKLIALCGYLLLILLLVWKQDILLDAMDKGADMPWLVFGLAILFALVPVFPYGLIGAVTGAIYGPVVGGLIVWSASTTAALIMFFFARRLFAEQMSGYLQRHQQIERLTKLFERNSFLAILFARLIPIIPAAVVNIYSGLVRTPLWIFLTATALGKLPTMIVFATVGDQALTSWRNLLVVVAIYAIFLALVYLIYRNAQKKLSR</sequence>
<evidence type="ECO:0000256" key="4">
    <source>
        <dbReference type="ARBA" id="ARBA00022989"/>
    </source>
</evidence>
<evidence type="ECO:0000256" key="6">
    <source>
        <dbReference type="RuleBase" id="RU366058"/>
    </source>
</evidence>
<dbReference type="InterPro" id="IPR015414">
    <property type="entry name" value="TMEM64"/>
</dbReference>